<evidence type="ECO:0000256" key="1">
    <source>
        <dbReference type="SAM" id="Coils"/>
    </source>
</evidence>
<comment type="caution">
    <text evidence="2">The sequence shown here is derived from an EMBL/GenBank/DDBJ whole genome shotgun (WGS) entry which is preliminary data.</text>
</comment>
<feature type="coiled-coil region" evidence="1">
    <location>
        <begin position="68"/>
        <end position="95"/>
    </location>
</feature>
<dbReference type="RefSeq" id="WP_028092564.1">
    <property type="nucleotide sequence ID" value="NZ_BNAP01000003.1"/>
</dbReference>
<keyword evidence="1" id="KW-0175">Coiled coil</keyword>
<dbReference type="EMBL" id="BNAP01000003">
    <property type="protein sequence ID" value="GHG85562.1"/>
    <property type="molecule type" value="Genomic_DNA"/>
</dbReference>
<organism evidence="2 3">
    <name type="scientific">Pseudodonghicola xiamenensis</name>
    <dbReference type="NCBI Taxonomy" id="337702"/>
    <lineage>
        <taxon>Bacteria</taxon>
        <taxon>Pseudomonadati</taxon>
        <taxon>Pseudomonadota</taxon>
        <taxon>Alphaproteobacteria</taxon>
        <taxon>Rhodobacterales</taxon>
        <taxon>Paracoccaceae</taxon>
        <taxon>Pseudodonghicola</taxon>
    </lineage>
</organism>
<sequence>MPERRRIAALELIGRIRQHEIDDLGARMTALREAQSRVQDQIAALDTQVDREGRVTSPENAGYLASFLRAARARRNRLSAQFAQLETEAAMIEADLLEAFRETKINDAVLDRARDSQKLHQNRIETTAAEEVARNAYLRRKAGG</sequence>
<accession>A0A8J3H4F9</accession>
<name>A0A8J3H4F9_9RHOB</name>
<evidence type="ECO:0008006" key="4">
    <source>
        <dbReference type="Google" id="ProtNLM"/>
    </source>
</evidence>
<gene>
    <name evidence="2" type="ORF">GCM10010961_12730</name>
</gene>
<reference evidence="2" key="1">
    <citation type="journal article" date="2014" name="Int. J. Syst. Evol. Microbiol.">
        <title>Complete genome sequence of Corynebacterium casei LMG S-19264T (=DSM 44701T), isolated from a smear-ripened cheese.</title>
        <authorList>
            <consortium name="US DOE Joint Genome Institute (JGI-PGF)"/>
            <person name="Walter F."/>
            <person name="Albersmeier A."/>
            <person name="Kalinowski J."/>
            <person name="Ruckert C."/>
        </authorList>
    </citation>
    <scope>NUCLEOTIDE SEQUENCE</scope>
    <source>
        <strain evidence="2">CGMCC 1.7081</strain>
    </source>
</reference>
<evidence type="ECO:0000313" key="2">
    <source>
        <dbReference type="EMBL" id="GHG85562.1"/>
    </source>
</evidence>
<evidence type="ECO:0000313" key="3">
    <source>
        <dbReference type="Proteomes" id="UP000611500"/>
    </source>
</evidence>
<keyword evidence="3" id="KW-1185">Reference proteome</keyword>
<proteinExistence type="predicted"/>
<protein>
    <recommendedName>
        <fullName evidence="4">Flagellar FliJ protein</fullName>
    </recommendedName>
</protein>
<dbReference type="AlphaFoldDB" id="A0A8J3H4F9"/>
<dbReference type="Proteomes" id="UP000611500">
    <property type="component" value="Unassembled WGS sequence"/>
</dbReference>
<reference evidence="2" key="2">
    <citation type="submission" date="2020-09" db="EMBL/GenBank/DDBJ databases">
        <authorList>
            <person name="Sun Q."/>
            <person name="Zhou Y."/>
        </authorList>
    </citation>
    <scope>NUCLEOTIDE SEQUENCE</scope>
    <source>
        <strain evidence="2">CGMCC 1.7081</strain>
    </source>
</reference>